<reference evidence="2" key="1">
    <citation type="submission" date="2022-01" db="EMBL/GenBank/DDBJ databases">
        <authorList>
            <person name="King R."/>
        </authorList>
    </citation>
    <scope>NUCLEOTIDE SEQUENCE</scope>
</reference>
<evidence type="ECO:0000256" key="1">
    <source>
        <dbReference type="SAM" id="Coils"/>
    </source>
</evidence>
<dbReference type="Proteomes" id="UP001152799">
    <property type="component" value="Chromosome 1"/>
</dbReference>
<feature type="coiled-coil region" evidence="1">
    <location>
        <begin position="8"/>
        <end position="81"/>
    </location>
</feature>
<proteinExistence type="predicted"/>
<organism evidence="2 3">
    <name type="scientific">Ceutorhynchus assimilis</name>
    <name type="common">cabbage seed weevil</name>
    <dbReference type="NCBI Taxonomy" id="467358"/>
    <lineage>
        <taxon>Eukaryota</taxon>
        <taxon>Metazoa</taxon>
        <taxon>Ecdysozoa</taxon>
        <taxon>Arthropoda</taxon>
        <taxon>Hexapoda</taxon>
        <taxon>Insecta</taxon>
        <taxon>Pterygota</taxon>
        <taxon>Neoptera</taxon>
        <taxon>Endopterygota</taxon>
        <taxon>Coleoptera</taxon>
        <taxon>Polyphaga</taxon>
        <taxon>Cucujiformia</taxon>
        <taxon>Curculionidae</taxon>
        <taxon>Ceutorhynchinae</taxon>
        <taxon>Ceutorhynchus</taxon>
    </lineage>
</organism>
<protein>
    <submittedName>
        <fullName evidence="2">Uncharacterized protein</fullName>
    </submittedName>
</protein>
<keyword evidence="3" id="KW-1185">Reference proteome</keyword>
<keyword evidence="1" id="KW-0175">Coiled coil</keyword>
<evidence type="ECO:0000313" key="3">
    <source>
        <dbReference type="Proteomes" id="UP001152799"/>
    </source>
</evidence>
<dbReference type="AlphaFoldDB" id="A0A9N9MAX7"/>
<dbReference type="EMBL" id="OU892277">
    <property type="protein sequence ID" value="CAG9760536.1"/>
    <property type="molecule type" value="Genomic_DNA"/>
</dbReference>
<gene>
    <name evidence="2" type="ORF">CEUTPL_LOCUS1263</name>
</gene>
<evidence type="ECO:0000313" key="2">
    <source>
        <dbReference type="EMBL" id="CAG9760536.1"/>
    </source>
</evidence>
<accession>A0A9N9MAX7</accession>
<sequence length="154" mass="17994">MPKCQEAESDNADRLTQMNRRLNELQEELEVQNKYIQRLKRNSVAFDEAVYEAENKFVSKLEAQKGETEKLSNRILELKVKEELKEKLQTFKEVDGKRHNEITELTELNRSMIITIEVLERDSEASAVELTQSRQQLAQMNNKSITITKSPRPE</sequence>
<name>A0A9N9MAX7_9CUCU</name>